<proteinExistence type="predicted"/>
<reference evidence="1" key="2">
    <citation type="submission" date="2019-05" db="EMBL/GenBank/DDBJ databases">
        <authorList>
            <person name="Schuster J.A."/>
            <person name="Ehrmann M.A."/>
        </authorList>
    </citation>
    <scope>NUCLEOTIDE SEQUENCE</scope>
    <source>
        <strain evidence="1">TMW 1.2098</strain>
    </source>
</reference>
<organism evidence="2 3">
    <name type="scientific">Companilactobacillus mishanensis</name>
    <dbReference type="NCBI Taxonomy" id="2486008"/>
    <lineage>
        <taxon>Bacteria</taxon>
        <taxon>Bacillati</taxon>
        <taxon>Bacillota</taxon>
        <taxon>Bacilli</taxon>
        <taxon>Lactobacillales</taxon>
        <taxon>Lactobacillaceae</taxon>
        <taxon>Companilactobacillus</taxon>
    </lineage>
</organism>
<evidence type="ECO:0000313" key="4">
    <source>
        <dbReference type="Proteomes" id="UP000436655"/>
    </source>
</evidence>
<reference evidence="3 4" key="1">
    <citation type="journal article" date="2019" name="Syst. Appl. Microbiol.">
        <title>Polyphasic characterization of two novel Lactobacillus spp. isolated from blown salami packages: Description of Lactobacillus halodurans sp. nov. and Lactobacillus salsicarnum sp. nov.</title>
        <authorList>
            <person name="Schuster J.A."/>
            <person name="Klingl A."/>
            <person name="Vogel R.F."/>
            <person name="Ehrmann M.A."/>
        </authorList>
    </citation>
    <scope>NUCLEOTIDE SEQUENCE [LARGE SCALE GENOMIC DNA]</scope>
    <source>
        <strain evidence="1 4">TMW 1.2098</strain>
        <strain evidence="2 3">TMW 1.2118</strain>
    </source>
</reference>
<dbReference type="Proteomes" id="UP000380386">
    <property type="component" value="Unassembled WGS sequence"/>
</dbReference>
<name>A0A5P0ZF32_9LACO</name>
<keyword evidence="4" id="KW-1185">Reference proteome</keyword>
<sequence length="134" mass="15204">MAININIDNQLALQYSFKIAGAKRDLTFTDECALDLEKVQLEVGKITDEINKLDDTKIDEEDVESQLGFISDLYAKIRNAIIPFFDKYFGDNAGKDIYEYCHESTRALSVVFGKVASYLDKVEVTSSKVVEYKK</sequence>
<evidence type="ECO:0000313" key="3">
    <source>
        <dbReference type="Proteomes" id="UP000380386"/>
    </source>
</evidence>
<gene>
    <name evidence="2" type="ORF">FHL02_01330</name>
    <name evidence="1" type="ORF">FHL03_01940</name>
</gene>
<dbReference type="Proteomes" id="UP000436655">
    <property type="component" value="Unassembled WGS sequence"/>
</dbReference>
<dbReference type="EMBL" id="VDFN01000001">
    <property type="protein sequence ID" value="MQS44242.1"/>
    <property type="molecule type" value="Genomic_DNA"/>
</dbReference>
<comment type="caution">
    <text evidence="2">The sequence shown here is derived from an EMBL/GenBank/DDBJ whole genome shotgun (WGS) entry which is preliminary data.</text>
</comment>
<accession>A0A5P0ZF32</accession>
<dbReference type="AlphaFoldDB" id="A0A5P0ZF32"/>
<protein>
    <submittedName>
        <fullName evidence="2">Uncharacterized protein</fullName>
    </submittedName>
</protein>
<dbReference type="OrthoDB" id="2296344at2"/>
<evidence type="ECO:0000313" key="2">
    <source>
        <dbReference type="EMBL" id="MQS51653.1"/>
    </source>
</evidence>
<evidence type="ECO:0000313" key="1">
    <source>
        <dbReference type="EMBL" id="MQS44242.1"/>
    </source>
</evidence>
<dbReference type="RefSeq" id="WP_153381742.1">
    <property type="nucleotide sequence ID" value="NZ_VDFM01000001.1"/>
</dbReference>
<dbReference type="EMBL" id="VDFM01000001">
    <property type="protein sequence ID" value="MQS51653.1"/>
    <property type="molecule type" value="Genomic_DNA"/>
</dbReference>